<proteinExistence type="predicted"/>
<evidence type="ECO:0000313" key="5">
    <source>
        <dbReference type="EMBL" id="KAK9991585.1"/>
    </source>
</evidence>
<keyword evidence="2 3" id="KW-0694">RNA-binding</keyword>
<dbReference type="Gene3D" id="3.30.160.20">
    <property type="match status" value="1"/>
</dbReference>
<sequence>LTEHMTYKSRLHEYTLQWAIQRPIYGTSNEGTPHAPKFRSMVEVDGGSYTSPNAFSHRKKAEQDISKLAIQIR</sequence>
<dbReference type="PROSITE" id="PS50137">
    <property type="entry name" value="DS_RBD"/>
    <property type="match status" value="1"/>
</dbReference>
<evidence type="ECO:0000313" key="6">
    <source>
        <dbReference type="Proteomes" id="UP001459277"/>
    </source>
</evidence>
<evidence type="ECO:0000256" key="3">
    <source>
        <dbReference type="PROSITE-ProRule" id="PRU00266"/>
    </source>
</evidence>
<dbReference type="Pfam" id="PF00035">
    <property type="entry name" value="dsrm"/>
    <property type="match status" value="1"/>
</dbReference>
<reference evidence="5 6" key="1">
    <citation type="submission" date="2024-01" db="EMBL/GenBank/DDBJ databases">
        <title>A telomere-to-telomere, gap-free genome of sweet tea (Lithocarpus litseifolius).</title>
        <authorList>
            <person name="Zhou J."/>
        </authorList>
    </citation>
    <scope>NUCLEOTIDE SEQUENCE [LARGE SCALE GENOMIC DNA]</scope>
    <source>
        <strain evidence="5">Zhou-2022a</strain>
        <tissue evidence="5">Leaf</tissue>
    </source>
</reference>
<gene>
    <name evidence="5" type="ORF">SO802_026570</name>
</gene>
<feature type="non-terminal residue" evidence="5">
    <location>
        <position position="1"/>
    </location>
</feature>
<feature type="domain" description="DRBM" evidence="4">
    <location>
        <begin position="6"/>
        <end position="73"/>
    </location>
</feature>
<name>A0AAW2C3C7_9ROSI</name>
<dbReference type="Proteomes" id="UP001459277">
    <property type="component" value="Unassembled WGS sequence"/>
</dbReference>
<comment type="caution">
    <text evidence="5">The sequence shown here is derived from an EMBL/GenBank/DDBJ whole genome shotgun (WGS) entry which is preliminary data.</text>
</comment>
<keyword evidence="1" id="KW-0677">Repeat</keyword>
<dbReference type="GO" id="GO:0003723">
    <property type="term" value="F:RNA binding"/>
    <property type="evidence" value="ECO:0007669"/>
    <property type="project" value="UniProtKB-UniRule"/>
</dbReference>
<keyword evidence="6" id="KW-1185">Reference proteome</keyword>
<evidence type="ECO:0000256" key="1">
    <source>
        <dbReference type="ARBA" id="ARBA00022737"/>
    </source>
</evidence>
<dbReference type="AlphaFoldDB" id="A0AAW2C3C7"/>
<dbReference type="InterPro" id="IPR014720">
    <property type="entry name" value="dsRBD_dom"/>
</dbReference>
<dbReference type="SUPFAM" id="SSF54768">
    <property type="entry name" value="dsRNA-binding domain-like"/>
    <property type="match status" value="1"/>
</dbReference>
<accession>A0AAW2C3C7</accession>
<dbReference type="PANTHER" id="PTHR46031">
    <property type="match status" value="1"/>
</dbReference>
<protein>
    <recommendedName>
        <fullName evidence="4">DRBM domain-containing protein</fullName>
    </recommendedName>
</protein>
<dbReference type="PANTHER" id="PTHR46031:SF37">
    <property type="entry name" value="DRBM DOMAIN-CONTAINING PROTEIN"/>
    <property type="match status" value="1"/>
</dbReference>
<organism evidence="5 6">
    <name type="scientific">Lithocarpus litseifolius</name>
    <dbReference type="NCBI Taxonomy" id="425828"/>
    <lineage>
        <taxon>Eukaryota</taxon>
        <taxon>Viridiplantae</taxon>
        <taxon>Streptophyta</taxon>
        <taxon>Embryophyta</taxon>
        <taxon>Tracheophyta</taxon>
        <taxon>Spermatophyta</taxon>
        <taxon>Magnoliopsida</taxon>
        <taxon>eudicotyledons</taxon>
        <taxon>Gunneridae</taxon>
        <taxon>Pentapetalae</taxon>
        <taxon>rosids</taxon>
        <taxon>fabids</taxon>
        <taxon>Fagales</taxon>
        <taxon>Fagaceae</taxon>
        <taxon>Lithocarpus</taxon>
    </lineage>
</organism>
<evidence type="ECO:0000256" key="2">
    <source>
        <dbReference type="ARBA" id="ARBA00022884"/>
    </source>
</evidence>
<dbReference type="EMBL" id="JAZDWU010000009">
    <property type="protein sequence ID" value="KAK9991585.1"/>
    <property type="molecule type" value="Genomic_DNA"/>
</dbReference>
<evidence type="ECO:0000259" key="4">
    <source>
        <dbReference type="PROSITE" id="PS50137"/>
    </source>
</evidence>